<protein>
    <submittedName>
        <fullName evidence="5">Tetratricopeptide repeat protein</fullName>
    </submittedName>
</protein>
<dbReference type="KEGG" id="peh:Spb1_36660"/>
<feature type="transmembrane region" description="Helical" evidence="4">
    <location>
        <begin position="149"/>
        <end position="170"/>
    </location>
</feature>
<sequence length="670" mass="73388">MAAFSDSQLKSASPDPSPVGGFRAGLLLLCMATGIATIIAVVIAYEPALQGEFLFDDQGSITSNPSIRDLWRMDQILAPPPRGGTTVDGRPVLNLTFALNYAIGAESTFSYHLLNIVIHLVNTLLIICLMTCALSWIQPDLSREYRWLIGWIAGLLWAIHPLPVAAVAYISQRAESLSAMFLLLAMVLFSISILRSQLIQILQVAPILFLGSLTKETMVGAPLILMLYDRAFYATSWQELRKRRSLVHLANWLVVGIGIAIGQVLGGRGSSAGFDGKLSSLDYFGLQSINVPNYFWKTIWPTGLAVDYGIQQPYDPLVSTGLSIAALIVFLASCFWYWQNPKSGFLPLAILVWMAPSSSFIPIQTQTGGEHRFYLPAAGVICSIILLLIEWATRQSKSTDHKISSTRWLIIIGIVSILLMIPITRQYSSQFATSGQLLASLAENRPSNWRAVTTRSRQLAAAGQCPEAIALCERAEHLSGNRYEAALAKGACFELCQKGSEAVAQYRQAVQLRPLEMAGYYGLGRSLKILEDRVGAVSQLTRALEIQPLAIVFCERGDIFLEAGRMAEAKADFLSAVSLDPFCHRALSNLAGLTLEAGDMQTARALFERAIACDPKDVQSHYWLAAILATNGERARALYHAKVAASLSSNPLCHELLQRLTNEEVRPQAD</sequence>
<dbReference type="EMBL" id="CP036299">
    <property type="protein sequence ID" value="QDV31721.1"/>
    <property type="molecule type" value="Genomic_DNA"/>
</dbReference>
<feature type="repeat" description="TPR" evidence="3">
    <location>
        <begin position="550"/>
        <end position="583"/>
    </location>
</feature>
<feature type="transmembrane region" description="Helical" evidence="4">
    <location>
        <begin position="249"/>
        <end position="266"/>
    </location>
</feature>
<proteinExistence type="predicted"/>
<evidence type="ECO:0000256" key="4">
    <source>
        <dbReference type="SAM" id="Phobius"/>
    </source>
</evidence>
<keyword evidence="4" id="KW-1133">Transmembrane helix</keyword>
<name>A0A518GT04_9PLAN</name>
<gene>
    <name evidence="5" type="ORF">Spb1_36660</name>
</gene>
<feature type="transmembrane region" description="Helical" evidence="4">
    <location>
        <begin position="113"/>
        <end position="137"/>
    </location>
</feature>
<keyword evidence="4" id="KW-0812">Transmembrane</keyword>
<feature type="transmembrane region" description="Helical" evidence="4">
    <location>
        <begin position="317"/>
        <end position="338"/>
    </location>
</feature>
<dbReference type="PROSITE" id="PS50005">
    <property type="entry name" value="TPR"/>
    <property type="match status" value="2"/>
</dbReference>
<keyword evidence="6" id="KW-1185">Reference proteome</keyword>
<dbReference type="InterPro" id="IPR011990">
    <property type="entry name" value="TPR-like_helical_dom_sf"/>
</dbReference>
<dbReference type="RefSeq" id="WP_145303028.1">
    <property type="nucleotide sequence ID" value="NZ_CP036299.1"/>
</dbReference>
<keyword evidence="2 3" id="KW-0802">TPR repeat</keyword>
<reference evidence="5 6" key="1">
    <citation type="submission" date="2019-02" db="EMBL/GenBank/DDBJ databases">
        <title>Deep-cultivation of Planctomycetes and their phenomic and genomic characterization uncovers novel biology.</title>
        <authorList>
            <person name="Wiegand S."/>
            <person name="Jogler M."/>
            <person name="Boedeker C."/>
            <person name="Pinto D."/>
            <person name="Vollmers J."/>
            <person name="Rivas-Marin E."/>
            <person name="Kohn T."/>
            <person name="Peeters S.H."/>
            <person name="Heuer A."/>
            <person name="Rast P."/>
            <person name="Oberbeckmann S."/>
            <person name="Bunk B."/>
            <person name="Jeske O."/>
            <person name="Meyerdierks A."/>
            <person name="Storesund J.E."/>
            <person name="Kallscheuer N."/>
            <person name="Luecker S."/>
            <person name="Lage O.M."/>
            <person name="Pohl T."/>
            <person name="Merkel B.J."/>
            <person name="Hornburger P."/>
            <person name="Mueller R.-W."/>
            <person name="Bruemmer F."/>
            <person name="Labrenz M."/>
            <person name="Spormann A.M."/>
            <person name="Op den Camp H."/>
            <person name="Overmann J."/>
            <person name="Amann R."/>
            <person name="Jetten M.S.M."/>
            <person name="Mascher T."/>
            <person name="Medema M.H."/>
            <person name="Devos D.P."/>
            <person name="Kaster A.-K."/>
            <person name="Ovreas L."/>
            <person name="Rohde M."/>
            <person name="Galperin M.Y."/>
            <person name="Jogler C."/>
        </authorList>
    </citation>
    <scope>NUCLEOTIDE SEQUENCE [LARGE SCALE GENOMIC DNA]</scope>
    <source>
        <strain evidence="5 6">Spb1</strain>
    </source>
</reference>
<organism evidence="5 6">
    <name type="scientific">Planctopirus ephydatiae</name>
    <dbReference type="NCBI Taxonomy" id="2528019"/>
    <lineage>
        <taxon>Bacteria</taxon>
        <taxon>Pseudomonadati</taxon>
        <taxon>Planctomycetota</taxon>
        <taxon>Planctomycetia</taxon>
        <taxon>Planctomycetales</taxon>
        <taxon>Planctomycetaceae</taxon>
        <taxon>Planctopirus</taxon>
    </lineage>
</organism>
<dbReference type="InterPro" id="IPR052346">
    <property type="entry name" value="O-mannosyl-transferase_TMTC"/>
</dbReference>
<keyword evidence="4" id="KW-0472">Membrane</keyword>
<evidence type="ECO:0000256" key="1">
    <source>
        <dbReference type="ARBA" id="ARBA00022737"/>
    </source>
</evidence>
<feature type="transmembrane region" description="Helical" evidence="4">
    <location>
        <begin position="373"/>
        <end position="393"/>
    </location>
</feature>
<dbReference type="Pfam" id="PF13432">
    <property type="entry name" value="TPR_16"/>
    <property type="match status" value="1"/>
</dbReference>
<dbReference type="InterPro" id="IPR019734">
    <property type="entry name" value="TPR_rpt"/>
</dbReference>
<evidence type="ECO:0000313" key="6">
    <source>
        <dbReference type="Proteomes" id="UP000315349"/>
    </source>
</evidence>
<feature type="repeat" description="TPR" evidence="3">
    <location>
        <begin position="584"/>
        <end position="617"/>
    </location>
</feature>
<evidence type="ECO:0000256" key="3">
    <source>
        <dbReference type="PROSITE-ProRule" id="PRU00339"/>
    </source>
</evidence>
<feature type="transmembrane region" description="Helical" evidence="4">
    <location>
        <begin position="345"/>
        <end position="361"/>
    </location>
</feature>
<dbReference type="OrthoDB" id="9790037at2"/>
<feature type="transmembrane region" description="Helical" evidence="4">
    <location>
        <begin position="405"/>
        <end position="423"/>
    </location>
</feature>
<dbReference type="SMART" id="SM00028">
    <property type="entry name" value="TPR"/>
    <property type="match status" value="4"/>
</dbReference>
<dbReference type="AlphaFoldDB" id="A0A518GT04"/>
<dbReference type="PANTHER" id="PTHR44227:SF3">
    <property type="entry name" value="PROTEIN O-MANNOSYL-TRANSFERASE TMTC4"/>
    <property type="match status" value="1"/>
</dbReference>
<feature type="transmembrane region" description="Helical" evidence="4">
    <location>
        <begin position="177"/>
        <end position="195"/>
    </location>
</feature>
<feature type="transmembrane region" description="Helical" evidence="4">
    <location>
        <begin position="20"/>
        <end position="45"/>
    </location>
</feature>
<accession>A0A518GT04</accession>
<dbReference type="Proteomes" id="UP000315349">
    <property type="component" value="Chromosome"/>
</dbReference>
<evidence type="ECO:0000313" key="5">
    <source>
        <dbReference type="EMBL" id="QDV31721.1"/>
    </source>
</evidence>
<keyword evidence="1" id="KW-0677">Repeat</keyword>
<feature type="transmembrane region" description="Helical" evidence="4">
    <location>
        <begin position="207"/>
        <end position="228"/>
    </location>
</feature>
<dbReference type="PANTHER" id="PTHR44227">
    <property type="match status" value="1"/>
</dbReference>
<dbReference type="SUPFAM" id="SSF48452">
    <property type="entry name" value="TPR-like"/>
    <property type="match status" value="1"/>
</dbReference>
<dbReference type="Gene3D" id="1.25.40.10">
    <property type="entry name" value="Tetratricopeptide repeat domain"/>
    <property type="match status" value="2"/>
</dbReference>
<evidence type="ECO:0000256" key="2">
    <source>
        <dbReference type="ARBA" id="ARBA00022803"/>
    </source>
</evidence>